<dbReference type="InterPro" id="IPR050176">
    <property type="entry name" value="LTTR"/>
</dbReference>
<comment type="caution">
    <text evidence="6">The sequence shown here is derived from an EMBL/GenBank/DDBJ whole genome shotgun (WGS) entry which is preliminary data.</text>
</comment>
<dbReference type="SUPFAM" id="SSF46785">
    <property type="entry name" value="Winged helix' DNA-binding domain"/>
    <property type="match status" value="1"/>
</dbReference>
<organism evidence="6 7">
    <name type="scientific">Shinella granuli</name>
    <dbReference type="NCBI Taxonomy" id="323621"/>
    <lineage>
        <taxon>Bacteria</taxon>
        <taxon>Pseudomonadati</taxon>
        <taxon>Pseudomonadota</taxon>
        <taxon>Alphaproteobacteria</taxon>
        <taxon>Hyphomicrobiales</taxon>
        <taxon>Rhizobiaceae</taxon>
        <taxon>Shinella</taxon>
    </lineage>
</organism>
<dbReference type="InterPro" id="IPR005119">
    <property type="entry name" value="LysR_subst-bd"/>
</dbReference>
<evidence type="ECO:0000313" key="7">
    <source>
        <dbReference type="Proteomes" id="UP000295351"/>
    </source>
</evidence>
<dbReference type="Pfam" id="PF00126">
    <property type="entry name" value="HTH_1"/>
    <property type="match status" value="1"/>
</dbReference>
<dbReference type="EMBL" id="SLVX01000010">
    <property type="protein sequence ID" value="TCN43494.1"/>
    <property type="molecule type" value="Genomic_DNA"/>
</dbReference>
<dbReference type="InterPro" id="IPR036388">
    <property type="entry name" value="WH-like_DNA-bd_sf"/>
</dbReference>
<dbReference type="Pfam" id="PF03466">
    <property type="entry name" value="LysR_substrate"/>
    <property type="match status" value="1"/>
</dbReference>
<keyword evidence="4" id="KW-0804">Transcription</keyword>
<keyword evidence="3 6" id="KW-0238">DNA-binding</keyword>
<evidence type="ECO:0000256" key="3">
    <source>
        <dbReference type="ARBA" id="ARBA00023125"/>
    </source>
</evidence>
<dbReference type="AlphaFoldDB" id="A0A4R2CV37"/>
<protein>
    <submittedName>
        <fullName evidence="6">DNA-binding transcriptional LysR family regulator</fullName>
    </submittedName>
</protein>
<evidence type="ECO:0000256" key="1">
    <source>
        <dbReference type="ARBA" id="ARBA00009437"/>
    </source>
</evidence>
<proteinExistence type="inferred from homology"/>
<dbReference type="InterPro" id="IPR036390">
    <property type="entry name" value="WH_DNA-bd_sf"/>
</dbReference>
<dbReference type="GO" id="GO:0003700">
    <property type="term" value="F:DNA-binding transcription factor activity"/>
    <property type="evidence" value="ECO:0007669"/>
    <property type="project" value="InterPro"/>
</dbReference>
<gene>
    <name evidence="6" type="ORF">EV665_11090</name>
</gene>
<feature type="domain" description="HTH lysR-type" evidence="5">
    <location>
        <begin position="1"/>
        <end position="58"/>
    </location>
</feature>
<dbReference type="Gene3D" id="3.40.190.10">
    <property type="entry name" value="Periplasmic binding protein-like II"/>
    <property type="match status" value="2"/>
</dbReference>
<evidence type="ECO:0000313" key="6">
    <source>
        <dbReference type="EMBL" id="TCN43494.1"/>
    </source>
</evidence>
<evidence type="ECO:0000259" key="5">
    <source>
        <dbReference type="PROSITE" id="PS50931"/>
    </source>
</evidence>
<sequence length="288" mass="30880">MDTSLLQCFLTVADTQSFSVAAERLNITQSTVSHKIARLESHLGKQLFERTTRSCVLTSDGRELIGHATRVVQSIEEMEQSFKPDLLSGTLVVGVPDDHYLFVPLTVALKNFMREKPRVGVEIRGGLSSDLLRDLRQRNIDLAVIRDVPAMQDGDVLCAENLVWITAPNWVPPPDGTVPLALVRGPCAYRGAAISALEQNGVRWKCMVTCTSLQGVFSVVRAGLAVAVVTEGDIGSGIRAAPAGGPLPPLPASSLSIRYADRQPTLAARALARTMADVLTQKAAISAG</sequence>
<keyword evidence="7" id="KW-1185">Reference proteome</keyword>
<dbReference type="Proteomes" id="UP000295351">
    <property type="component" value="Unassembled WGS sequence"/>
</dbReference>
<dbReference type="RefSeq" id="WP_133035031.1">
    <property type="nucleotide sequence ID" value="NZ_BAABEI010000007.1"/>
</dbReference>
<name>A0A4R2CV37_SHIGR</name>
<dbReference type="FunFam" id="1.10.10.10:FF:000001">
    <property type="entry name" value="LysR family transcriptional regulator"/>
    <property type="match status" value="1"/>
</dbReference>
<dbReference type="PANTHER" id="PTHR30579:SF7">
    <property type="entry name" value="HTH-TYPE TRANSCRIPTIONAL REGULATOR LRHA-RELATED"/>
    <property type="match status" value="1"/>
</dbReference>
<accession>A0A4R2CV37</accession>
<dbReference type="InterPro" id="IPR000847">
    <property type="entry name" value="LysR_HTH_N"/>
</dbReference>
<keyword evidence="2" id="KW-0805">Transcription regulation</keyword>
<dbReference type="PROSITE" id="PS50931">
    <property type="entry name" value="HTH_LYSR"/>
    <property type="match status" value="1"/>
</dbReference>
<evidence type="ECO:0000256" key="4">
    <source>
        <dbReference type="ARBA" id="ARBA00023163"/>
    </source>
</evidence>
<reference evidence="6 7" key="1">
    <citation type="submission" date="2019-03" db="EMBL/GenBank/DDBJ databases">
        <title>Genomic Encyclopedia of Type Strains, Phase IV (KMG-IV): sequencing the most valuable type-strain genomes for metagenomic binning, comparative biology and taxonomic classification.</title>
        <authorList>
            <person name="Goeker M."/>
        </authorList>
    </citation>
    <scope>NUCLEOTIDE SEQUENCE [LARGE SCALE GENOMIC DNA]</scope>
    <source>
        <strain evidence="6 7">DSM 18401</strain>
    </source>
</reference>
<dbReference type="GO" id="GO:0003677">
    <property type="term" value="F:DNA binding"/>
    <property type="evidence" value="ECO:0007669"/>
    <property type="project" value="UniProtKB-KW"/>
</dbReference>
<dbReference type="Gene3D" id="1.10.10.10">
    <property type="entry name" value="Winged helix-like DNA-binding domain superfamily/Winged helix DNA-binding domain"/>
    <property type="match status" value="1"/>
</dbReference>
<dbReference type="PANTHER" id="PTHR30579">
    <property type="entry name" value="TRANSCRIPTIONAL REGULATOR"/>
    <property type="match status" value="1"/>
</dbReference>
<evidence type="ECO:0000256" key="2">
    <source>
        <dbReference type="ARBA" id="ARBA00023015"/>
    </source>
</evidence>
<comment type="similarity">
    <text evidence="1">Belongs to the LysR transcriptional regulatory family.</text>
</comment>
<dbReference type="SUPFAM" id="SSF53850">
    <property type="entry name" value="Periplasmic binding protein-like II"/>
    <property type="match status" value="1"/>
</dbReference>
<dbReference type="PRINTS" id="PR00039">
    <property type="entry name" value="HTHLYSR"/>
</dbReference>